<accession>A0A0E2Q4A7</accession>
<dbReference type="EMBL" id="AZJT01000006">
    <property type="protein sequence ID" value="ETW91824.1"/>
    <property type="molecule type" value="Genomic_DNA"/>
</dbReference>
<name>A0A0E2Q4A7_STRTR</name>
<evidence type="ECO:0000313" key="1">
    <source>
        <dbReference type="EMBL" id="ETW91824.1"/>
    </source>
</evidence>
<gene>
    <name evidence="1" type="ORF">X841_00680</name>
</gene>
<dbReference type="PATRIC" id="fig|1433289.7.peg.108"/>
<evidence type="ECO:0000313" key="2">
    <source>
        <dbReference type="Proteomes" id="UP000024559"/>
    </source>
</evidence>
<proteinExistence type="predicted"/>
<reference evidence="2" key="1">
    <citation type="submission" date="2013-12" db="EMBL/GenBank/DDBJ databases">
        <title>Genome sequences of Streptococcus thermophilus strains MTH17CL396 and M17PTZA496 isolated from Fontina cheese in Valle d'Aosta region (Italy).</title>
        <authorList>
            <person name="Treu L."/>
            <person name="Giacomini A."/>
            <person name="Corich V."/>
            <person name="Vendramin V."/>
            <person name="Bovo B."/>
        </authorList>
    </citation>
    <scope>NUCLEOTIDE SEQUENCE [LARGE SCALE GENOMIC DNA]</scope>
    <source>
        <strain evidence="2">M17PTZA496</strain>
    </source>
</reference>
<comment type="caution">
    <text evidence="1">The sequence shown here is derived from an EMBL/GenBank/DDBJ whole genome shotgun (WGS) entry which is preliminary data.</text>
</comment>
<sequence length="269" mass="31477">MLLWNAFTGLNITGSFKVWLFQKIRSKELTKLMYGTIGCQLEEVSYCNEFAREVDDGYKFLRNYLIYDGSFDLVQMFVLKNETLFVLAKVFVESLESQGKTFEEWFEETVNRLKQCGQEGLFRHPCSTICTSLNKRNHDNSLDYLEAFYKQLKNLINEKSSPIGADALSPDKRCLAEIGEEGVRDNLQRGYLLLNNILKQIYKEQQGTIALYWIKDYLGKGEKVFKDVLCNHCTMEFNKKYNSSGYDFEIINEIRRLHNKVSAFRNKWS</sequence>
<dbReference type="Proteomes" id="UP000024559">
    <property type="component" value="Chromosome"/>
</dbReference>
<dbReference type="HOGENOM" id="CLU_1034143_0_0_9"/>
<dbReference type="AlphaFoldDB" id="A0A0E2Q4A7"/>
<organism evidence="1 2">
    <name type="scientific">Streptococcus thermophilus M17PTZA496</name>
    <dbReference type="NCBI Taxonomy" id="1433289"/>
    <lineage>
        <taxon>Bacteria</taxon>
        <taxon>Bacillati</taxon>
        <taxon>Bacillota</taxon>
        <taxon>Bacilli</taxon>
        <taxon>Lactobacillales</taxon>
        <taxon>Streptococcaceae</taxon>
        <taxon>Streptococcus</taxon>
    </lineage>
</organism>
<protein>
    <submittedName>
        <fullName evidence="1">Uncharacterized protein</fullName>
    </submittedName>
</protein>